<gene>
    <name evidence="3" type="ORF">MPPM_4659</name>
</gene>
<feature type="binding site" evidence="2">
    <location>
        <begin position="15"/>
        <end position="22"/>
    </location>
    <ligand>
        <name>substrate</name>
    </ligand>
</feature>
<evidence type="ECO:0000313" key="4">
    <source>
        <dbReference type="Proteomes" id="UP000218288"/>
    </source>
</evidence>
<proteinExistence type="predicted"/>
<feature type="active site" description="Proton donor/acceptor" evidence="1">
    <location>
        <position position="97"/>
    </location>
</feature>
<name>A0A160PJQ2_9HYPH</name>
<protein>
    <submittedName>
        <fullName evidence="3">Phosphoglycerate mutase</fullName>
    </submittedName>
</protein>
<dbReference type="InterPro" id="IPR050275">
    <property type="entry name" value="PGM_Phosphatase"/>
</dbReference>
<dbReference type="PANTHER" id="PTHR48100">
    <property type="entry name" value="BROAD-SPECIFICITY PHOSPHATASE YOR283W-RELATED"/>
    <property type="match status" value="1"/>
</dbReference>
<dbReference type="SMART" id="SM00855">
    <property type="entry name" value="PGAM"/>
    <property type="match status" value="1"/>
</dbReference>
<dbReference type="Proteomes" id="UP000218288">
    <property type="component" value="Chromosome"/>
</dbReference>
<feature type="active site" description="Tele-phosphohistidine intermediate" evidence="1">
    <location>
        <position position="16"/>
    </location>
</feature>
<dbReference type="EMBL" id="AP014809">
    <property type="protein sequence ID" value="BAU93264.1"/>
    <property type="molecule type" value="Genomic_DNA"/>
</dbReference>
<evidence type="ECO:0000256" key="1">
    <source>
        <dbReference type="PIRSR" id="PIRSR613078-1"/>
    </source>
</evidence>
<organism evidence="3 4">
    <name type="scientific">Methylorubrum populi</name>
    <dbReference type="NCBI Taxonomy" id="223967"/>
    <lineage>
        <taxon>Bacteria</taxon>
        <taxon>Pseudomonadati</taxon>
        <taxon>Pseudomonadota</taxon>
        <taxon>Alphaproteobacteria</taxon>
        <taxon>Hyphomicrobiales</taxon>
        <taxon>Methylobacteriaceae</taxon>
        <taxon>Methylorubrum</taxon>
    </lineage>
</organism>
<dbReference type="PIRSF" id="PIRSF000709">
    <property type="entry name" value="6PFK_2-Ptase"/>
    <property type="match status" value="1"/>
</dbReference>
<evidence type="ECO:0000256" key="2">
    <source>
        <dbReference type="PIRSR" id="PIRSR613078-2"/>
    </source>
</evidence>
<feature type="binding site" evidence="2">
    <location>
        <position position="70"/>
    </location>
    <ligand>
        <name>substrate</name>
    </ligand>
</feature>
<dbReference type="GO" id="GO:0005737">
    <property type="term" value="C:cytoplasm"/>
    <property type="evidence" value="ECO:0007669"/>
    <property type="project" value="TreeGrafter"/>
</dbReference>
<dbReference type="PANTHER" id="PTHR48100:SF59">
    <property type="entry name" value="ADENOSYLCOBALAMIN_ALPHA-RIBAZOLE PHOSPHATASE"/>
    <property type="match status" value="1"/>
</dbReference>
<dbReference type="InterPro" id="IPR029033">
    <property type="entry name" value="His_PPase_superfam"/>
</dbReference>
<dbReference type="InterPro" id="IPR013078">
    <property type="entry name" value="His_Pase_superF_clade-1"/>
</dbReference>
<accession>A0A160PJQ2</accession>
<evidence type="ECO:0000313" key="3">
    <source>
        <dbReference type="EMBL" id="BAU93264.1"/>
    </source>
</evidence>
<dbReference type="SUPFAM" id="SSF53254">
    <property type="entry name" value="Phosphoglycerate mutase-like"/>
    <property type="match status" value="1"/>
</dbReference>
<sequence>MSEGMSGVPTIWFVRHGQTDWNAEGRLQGHRDTDLNPSGLAHAAEAAERLRRVAGAELPTADYVASPLTRARRTMEILRAGIGLPPTGFRADARLKEIGFGTWEGQTWAEIRRRDPSGAAARDRDRWGYQPRGEGAESYAMVETRVEEVVAELRRPTVMVAHGGVARVLLVILGHLDIYAAPRLGIRQGSILVIEAKGWRWA</sequence>
<dbReference type="AlphaFoldDB" id="A0A160PJQ2"/>
<dbReference type="GO" id="GO:0016791">
    <property type="term" value="F:phosphatase activity"/>
    <property type="evidence" value="ECO:0007669"/>
    <property type="project" value="TreeGrafter"/>
</dbReference>
<dbReference type="Gene3D" id="3.40.50.1240">
    <property type="entry name" value="Phosphoglycerate mutase-like"/>
    <property type="match status" value="1"/>
</dbReference>
<dbReference type="CDD" id="cd07067">
    <property type="entry name" value="HP_PGM_like"/>
    <property type="match status" value="1"/>
</dbReference>
<reference evidence="3 4" key="1">
    <citation type="journal article" date="2016" name="Genome Announc.">
        <title>Complete Genome Sequence of Methylobacterium populi P-1M, Isolated from Pink-Pigmented Household Biofilm.</title>
        <authorList>
            <person name="Morohoshi T."/>
            <person name="Ikeda T."/>
        </authorList>
    </citation>
    <scope>NUCLEOTIDE SEQUENCE [LARGE SCALE GENOMIC DNA]</scope>
    <source>
        <strain evidence="3 4">P-1M</strain>
    </source>
</reference>
<dbReference type="Pfam" id="PF00300">
    <property type="entry name" value="His_Phos_1"/>
    <property type="match status" value="1"/>
</dbReference>